<keyword evidence="2" id="KW-1185">Reference proteome</keyword>
<evidence type="ECO:0000313" key="2">
    <source>
        <dbReference type="Proteomes" id="UP000631114"/>
    </source>
</evidence>
<evidence type="ECO:0000313" key="1">
    <source>
        <dbReference type="EMBL" id="KAF9613149.1"/>
    </source>
</evidence>
<dbReference type="PANTHER" id="PTHR34466">
    <property type="entry name" value="OS11G0129800 PROTEIN"/>
    <property type="match status" value="1"/>
</dbReference>
<proteinExistence type="predicted"/>
<accession>A0A835M3Z4</accession>
<gene>
    <name evidence="1" type="ORF">IFM89_005920</name>
</gene>
<comment type="caution">
    <text evidence="1">The sequence shown here is derived from an EMBL/GenBank/DDBJ whole genome shotgun (WGS) entry which is preliminary data.</text>
</comment>
<organism evidence="1 2">
    <name type="scientific">Coptis chinensis</name>
    <dbReference type="NCBI Taxonomy" id="261450"/>
    <lineage>
        <taxon>Eukaryota</taxon>
        <taxon>Viridiplantae</taxon>
        <taxon>Streptophyta</taxon>
        <taxon>Embryophyta</taxon>
        <taxon>Tracheophyta</taxon>
        <taxon>Spermatophyta</taxon>
        <taxon>Magnoliopsida</taxon>
        <taxon>Ranunculales</taxon>
        <taxon>Ranunculaceae</taxon>
        <taxon>Coptidoideae</taxon>
        <taxon>Coptis</taxon>
    </lineage>
</organism>
<dbReference type="PANTHER" id="PTHR34466:SF1">
    <property type="entry name" value="OS06G0609800 PROTEIN"/>
    <property type="match status" value="1"/>
</dbReference>
<dbReference type="Proteomes" id="UP000631114">
    <property type="component" value="Unassembled WGS sequence"/>
</dbReference>
<dbReference type="AlphaFoldDB" id="A0A835M3Z4"/>
<name>A0A835M3Z4_9MAGN</name>
<reference evidence="1 2" key="1">
    <citation type="submission" date="2020-10" db="EMBL/GenBank/DDBJ databases">
        <title>The Coptis chinensis genome and diversification of protoberbering-type alkaloids.</title>
        <authorList>
            <person name="Wang B."/>
            <person name="Shu S."/>
            <person name="Song C."/>
            <person name="Liu Y."/>
        </authorList>
    </citation>
    <scope>NUCLEOTIDE SEQUENCE [LARGE SCALE GENOMIC DNA]</scope>
    <source>
        <strain evidence="1">HL-2020</strain>
        <tissue evidence="1">Leaf</tissue>
    </source>
</reference>
<protein>
    <submittedName>
        <fullName evidence="1">Uncharacterized protein</fullName>
    </submittedName>
</protein>
<dbReference type="EMBL" id="JADFTS010000003">
    <property type="protein sequence ID" value="KAF9613149.1"/>
    <property type="molecule type" value="Genomic_DNA"/>
</dbReference>
<dbReference type="OrthoDB" id="1911931at2759"/>
<sequence>MSKCLTEDAKRYIDDFLSNVEDIDLILHYGESEAVGCSTRSTSLPIEMDGVVLQWLQWETGNDGSPLLCKSKEEVSRIPEDISYGSLQVHMMNDANILEAIQLINVDAARHHVLDSLHPFFTLNWSVIQGIRYGFGYGNCGPFRKSKWSFECALNFKMFRLLPFLLSVSSSANIPAKRSRKSNMQAKATPSTNYLGNKTASIWFIGKIVDSDPDD</sequence>